<keyword evidence="6 7" id="KW-0472">Membrane</keyword>
<evidence type="ECO:0000256" key="5">
    <source>
        <dbReference type="ARBA" id="ARBA00022989"/>
    </source>
</evidence>
<feature type="transmembrane region" description="Helical" evidence="7">
    <location>
        <begin position="57"/>
        <end position="80"/>
    </location>
</feature>
<dbReference type="PANTHER" id="PTHR33452">
    <property type="entry name" value="OXIDOREDUCTASE CATD-RELATED"/>
    <property type="match status" value="1"/>
</dbReference>
<feature type="transmembrane region" description="Helical" evidence="7">
    <location>
        <begin position="87"/>
        <end position="105"/>
    </location>
</feature>
<sequence>MNTATHDRPVRPRFADADLALLVLRLVAGVVFFAHGFQKAFIFTIPGASAAFAEMGVPFAAVVAPVLAIVELAGGALLVLGVLSRPVAAFLALSMLGAAVFGHLGSGFWVEDGGYEYVAVLAAVAGAIAIAGPGRYALSRAVLPERAAALVG</sequence>
<keyword evidence="3" id="KW-1003">Cell membrane</keyword>
<proteinExistence type="inferred from homology"/>
<dbReference type="GO" id="GO:0005886">
    <property type="term" value="C:plasma membrane"/>
    <property type="evidence" value="ECO:0007669"/>
    <property type="project" value="UniProtKB-SubCell"/>
</dbReference>
<keyword evidence="9" id="KW-1185">Reference proteome</keyword>
<accession>A0A918KWK5</accession>
<dbReference type="AlphaFoldDB" id="A0A918KWK5"/>
<dbReference type="PANTHER" id="PTHR33452:SF1">
    <property type="entry name" value="INNER MEMBRANE PROTEIN YPHA-RELATED"/>
    <property type="match status" value="1"/>
</dbReference>
<evidence type="ECO:0000256" key="6">
    <source>
        <dbReference type="ARBA" id="ARBA00023136"/>
    </source>
</evidence>
<evidence type="ECO:0000256" key="1">
    <source>
        <dbReference type="ARBA" id="ARBA00004651"/>
    </source>
</evidence>
<dbReference type="EMBL" id="BMRJ01000007">
    <property type="protein sequence ID" value="GGR37650.1"/>
    <property type="molecule type" value="Genomic_DNA"/>
</dbReference>
<name>A0A918KWK5_AGRME</name>
<feature type="transmembrane region" description="Helical" evidence="7">
    <location>
        <begin position="117"/>
        <end position="138"/>
    </location>
</feature>
<evidence type="ECO:0000256" key="7">
    <source>
        <dbReference type="SAM" id="Phobius"/>
    </source>
</evidence>
<keyword evidence="5 7" id="KW-1133">Transmembrane helix</keyword>
<dbReference type="RefSeq" id="WP_229781833.1">
    <property type="nucleotide sequence ID" value="NZ_BMRJ01000007.1"/>
</dbReference>
<protein>
    <submittedName>
        <fullName evidence="8">Quinol oxidase</fullName>
    </submittedName>
</protein>
<evidence type="ECO:0000256" key="4">
    <source>
        <dbReference type="ARBA" id="ARBA00022692"/>
    </source>
</evidence>
<dbReference type="Pfam" id="PF07681">
    <property type="entry name" value="DoxX"/>
    <property type="match status" value="1"/>
</dbReference>
<reference evidence="8" key="2">
    <citation type="submission" date="2020-09" db="EMBL/GenBank/DDBJ databases">
        <authorList>
            <person name="Sun Q."/>
            <person name="Ohkuma M."/>
        </authorList>
    </citation>
    <scope>NUCLEOTIDE SEQUENCE</scope>
    <source>
        <strain evidence="8">JCM 3346</strain>
    </source>
</reference>
<evidence type="ECO:0000313" key="9">
    <source>
        <dbReference type="Proteomes" id="UP000610303"/>
    </source>
</evidence>
<evidence type="ECO:0000256" key="3">
    <source>
        <dbReference type="ARBA" id="ARBA00022475"/>
    </source>
</evidence>
<comment type="subcellular location">
    <subcellularLocation>
        <location evidence="1">Cell membrane</location>
        <topology evidence="1">Multi-pass membrane protein</topology>
    </subcellularLocation>
</comment>
<reference evidence="8" key="1">
    <citation type="journal article" date="2014" name="Int. J. Syst. Evol. Microbiol.">
        <title>Complete genome sequence of Corynebacterium casei LMG S-19264T (=DSM 44701T), isolated from a smear-ripened cheese.</title>
        <authorList>
            <consortium name="US DOE Joint Genome Institute (JGI-PGF)"/>
            <person name="Walter F."/>
            <person name="Albersmeier A."/>
            <person name="Kalinowski J."/>
            <person name="Ruckert C."/>
        </authorList>
    </citation>
    <scope>NUCLEOTIDE SEQUENCE</scope>
    <source>
        <strain evidence="8">JCM 3346</strain>
    </source>
</reference>
<gene>
    <name evidence="8" type="ORF">GCM10010196_34550</name>
</gene>
<evidence type="ECO:0000313" key="8">
    <source>
        <dbReference type="EMBL" id="GGR37650.1"/>
    </source>
</evidence>
<evidence type="ECO:0000256" key="2">
    <source>
        <dbReference type="ARBA" id="ARBA00006679"/>
    </source>
</evidence>
<comment type="caution">
    <text evidence="8">The sequence shown here is derived from an EMBL/GenBank/DDBJ whole genome shotgun (WGS) entry which is preliminary data.</text>
</comment>
<organism evidence="8 9">
    <name type="scientific">Agromyces mediolanus</name>
    <name type="common">Corynebacterium mediolanum</name>
    <dbReference type="NCBI Taxonomy" id="41986"/>
    <lineage>
        <taxon>Bacteria</taxon>
        <taxon>Bacillati</taxon>
        <taxon>Actinomycetota</taxon>
        <taxon>Actinomycetes</taxon>
        <taxon>Micrococcales</taxon>
        <taxon>Microbacteriaceae</taxon>
        <taxon>Agromyces</taxon>
    </lineage>
</organism>
<dbReference type="Proteomes" id="UP000610303">
    <property type="component" value="Unassembled WGS sequence"/>
</dbReference>
<dbReference type="InterPro" id="IPR032808">
    <property type="entry name" value="DoxX"/>
</dbReference>
<keyword evidence="4 7" id="KW-0812">Transmembrane</keyword>
<feature type="transmembrane region" description="Helical" evidence="7">
    <location>
        <begin position="19"/>
        <end position="37"/>
    </location>
</feature>
<comment type="similarity">
    <text evidence="2">Belongs to the DoxX family.</text>
</comment>
<dbReference type="InterPro" id="IPR051907">
    <property type="entry name" value="DoxX-like_oxidoreductase"/>
</dbReference>